<dbReference type="AlphaFoldDB" id="A0AAD6DUW5"/>
<dbReference type="GeneID" id="81591875"/>
<protein>
    <submittedName>
        <fullName evidence="1">Uncharacterized protein</fullName>
    </submittedName>
</protein>
<name>A0AAD6DUW5_9EURO</name>
<dbReference type="Proteomes" id="UP001213799">
    <property type="component" value="Unassembled WGS sequence"/>
</dbReference>
<gene>
    <name evidence="1" type="ORF">N7537_010579</name>
</gene>
<accession>A0AAD6DUW5</accession>
<reference evidence="1" key="2">
    <citation type="submission" date="2023-01" db="EMBL/GenBank/DDBJ databases">
        <authorList>
            <person name="Petersen C."/>
        </authorList>
    </citation>
    <scope>NUCLEOTIDE SEQUENCE</scope>
    <source>
        <strain evidence="1">IBT 12815</strain>
    </source>
</reference>
<reference evidence="1" key="1">
    <citation type="journal article" date="2023" name="IMA Fungus">
        <title>Comparative genomic study of the Penicillium genus elucidates a diverse pangenome and 15 lateral gene transfer events.</title>
        <authorList>
            <person name="Petersen C."/>
            <person name="Sorensen T."/>
            <person name="Nielsen M.R."/>
            <person name="Sondergaard T.E."/>
            <person name="Sorensen J.L."/>
            <person name="Fitzpatrick D.A."/>
            <person name="Frisvad J.C."/>
            <person name="Nielsen K.L."/>
        </authorList>
    </citation>
    <scope>NUCLEOTIDE SEQUENCE</scope>
    <source>
        <strain evidence="1">IBT 12815</strain>
    </source>
</reference>
<dbReference type="EMBL" id="JAQJAE010000005">
    <property type="protein sequence ID" value="KAJ5593675.1"/>
    <property type="molecule type" value="Genomic_DNA"/>
</dbReference>
<evidence type="ECO:0000313" key="2">
    <source>
        <dbReference type="Proteomes" id="UP001213799"/>
    </source>
</evidence>
<comment type="caution">
    <text evidence="1">The sequence shown here is derived from an EMBL/GenBank/DDBJ whole genome shotgun (WGS) entry which is preliminary data.</text>
</comment>
<keyword evidence="2" id="KW-1185">Reference proteome</keyword>
<sequence>MGGILADSDRLQTVIVLDADKTLAQEDSGVLFWEQVRAASAEDEINSPLKALFNNPLGYSYTAFRQATLLYEEALGDVESEACCETVSSLIHMHSDIKDSCTWLAERDMSTQSSLPVESDLCGRRSLK</sequence>
<dbReference type="Pfam" id="PF12710">
    <property type="entry name" value="HAD"/>
    <property type="match status" value="1"/>
</dbReference>
<proteinExistence type="predicted"/>
<dbReference type="RefSeq" id="XP_056750301.1">
    <property type="nucleotide sequence ID" value="XM_056901633.1"/>
</dbReference>
<evidence type="ECO:0000313" key="1">
    <source>
        <dbReference type="EMBL" id="KAJ5593675.1"/>
    </source>
</evidence>
<organism evidence="1 2">
    <name type="scientific">Penicillium hordei</name>
    <dbReference type="NCBI Taxonomy" id="40994"/>
    <lineage>
        <taxon>Eukaryota</taxon>
        <taxon>Fungi</taxon>
        <taxon>Dikarya</taxon>
        <taxon>Ascomycota</taxon>
        <taxon>Pezizomycotina</taxon>
        <taxon>Eurotiomycetes</taxon>
        <taxon>Eurotiomycetidae</taxon>
        <taxon>Eurotiales</taxon>
        <taxon>Aspergillaceae</taxon>
        <taxon>Penicillium</taxon>
    </lineage>
</organism>